<evidence type="ECO:0000256" key="1">
    <source>
        <dbReference type="ARBA" id="ARBA00023015"/>
    </source>
</evidence>
<dbReference type="SMART" id="SM00895">
    <property type="entry name" value="FCD"/>
    <property type="match status" value="1"/>
</dbReference>
<dbReference type="InterPro" id="IPR036388">
    <property type="entry name" value="WH-like_DNA-bd_sf"/>
</dbReference>
<dbReference type="GO" id="GO:0003700">
    <property type="term" value="F:DNA-binding transcription factor activity"/>
    <property type="evidence" value="ECO:0007669"/>
    <property type="project" value="InterPro"/>
</dbReference>
<dbReference type="STRING" id="679197.HMPREF9336_03050"/>
<dbReference type="OrthoDB" id="3186208at2"/>
<comment type="caution">
    <text evidence="5">The sequence shown here is derived from an EMBL/GenBank/DDBJ whole genome shotgun (WGS) entry which is preliminary data.</text>
</comment>
<dbReference type="SUPFAM" id="SSF48008">
    <property type="entry name" value="GntR ligand-binding domain-like"/>
    <property type="match status" value="1"/>
</dbReference>
<dbReference type="SMART" id="SM00345">
    <property type="entry name" value="HTH_GNTR"/>
    <property type="match status" value="1"/>
</dbReference>
<gene>
    <name evidence="5" type="ORF">HMPREF9336_03050</name>
</gene>
<evidence type="ECO:0000259" key="4">
    <source>
        <dbReference type="PROSITE" id="PS50949"/>
    </source>
</evidence>
<evidence type="ECO:0000313" key="5">
    <source>
        <dbReference type="EMBL" id="EFV12077.1"/>
    </source>
</evidence>
<keyword evidence="2" id="KW-0238">DNA-binding</keyword>
<dbReference type="InterPro" id="IPR000524">
    <property type="entry name" value="Tscrpt_reg_HTH_GntR"/>
</dbReference>
<dbReference type="eggNOG" id="COG1802">
    <property type="taxonomic scope" value="Bacteria"/>
</dbReference>
<dbReference type="InterPro" id="IPR036390">
    <property type="entry name" value="WH_DNA-bd_sf"/>
</dbReference>
<evidence type="ECO:0000313" key="6">
    <source>
        <dbReference type="Proteomes" id="UP000004816"/>
    </source>
</evidence>
<dbReference type="Proteomes" id="UP000004816">
    <property type="component" value="Unassembled WGS sequence"/>
</dbReference>
<dbReference type="CDD" id="cd07377">
    <property type="entry name" value="WHTH_GntR"/>
    <property type="match status" value="1"/>
</dbReference>
<dbReference type="Pfam" id="PF00392">
    <property type="entry name" value="GntR"/>
    <property type="match status" value="1"/>
</dbReference>
<keyword evidence="1" id="KW-0805">Transcription regulation</keyword>
<proteinExistence type="predicted"/>
<dbReference type="AlphaFoldDB" id="E5XU78"/>
<dbReference type="InterPro" id="IPR011711">
    <property type="entry name" value="GntR_C"/>
</dbReference>
<dbReference type="HOGENOM" id="CLU_017584_5_2_11"/>
<dbReference type="PROSITE" id="PS50949">
    <property type="entry name" value="HTH_GNTR"/>
    <property type="match status" value="1"/>
</dbReference>
<dbReference type="PRINTS" id="PR00035">
    <property type="entry name" value="HTHGNTR"/>
</dbReference>
<dbReference type="GO" id="GO:0003677">
    <property type="term" value="F:DNA binding"/>
    <property type="evidence" value="ECO:0007669"/>
    <property type="project" value="UniProtKB-KW"/>
</dbReference>
<dbReference type="Gene3D" id="1.20.120.530">
    <property type="entry name" value="GntR ligand-binding domain-like"/>
    <property type="match status" value="1"/>
</dbReference>
<accession>E5XU78</accession>
<keyword evidence="6" id="KW-1185">Reference proteome</keyword>
<sequence>MTAAPPVGGRDKAPSAVDRAYEHTKAHIIEGRVPPGEWLSEGEIAQALSVSRTPVREAFLRLQAEGMLRLYPRKGAVVVPLSERDVADVMQLREMAEVFAGRHALALEDDERAEALAELDRLVAEQRAVGESDLGRFVALDREFHAAIVRVSGNRLLDEFYASLRDKQERMGQDALRRDPARLRSILSEHAELVDRLRARDAEGYEAVLARHLESSRKLLSRVRRS</sequence>
<organism evidence="5 6">
    <name type="scientific">Segniliparus rugosus (strain ATCC BAA-974 / DSM 45345 / CCUG 50838 / CIP 108380 / JCM 13579 / CDC 945)</name>
    <dbReference type="NCBI Taxonomy" id="679197"/>
    <lineage>
        <taxon>Bacteria</taxon>
        <taxon>Bacillati</taxon>
        <taxon>Actinomycetota</taxon>
        <taxon>Actinomycetes</taxon>
        <taxon>Mycobacteriales</taxon>
        <taxon>Segniliparaceae</taxon>
        <taxon>Segniliparus</taxon>
    </lineage>
</organism>
<reference evidence="5 6" key="1">
    <citation type="journal article" date="2011" name="Stand. Genomic Sci.">
        <title>High quality draft genome sequence of Segniliparus rugosus CDC 945(T)= (ATCC BAA-974(T)).</title>
        <authorList>
            <person name="Earl A.M."/>
            <person name="Desjardins C.A."/>
            <person name="Fitzgerald M.G."/>
            <person name="Arachchi H.M."/>
            <person name="Zeng Q."/>
            <person name="Mehta T."/>
            <person name="Griggs A."/>
            <person name="Birren B.W."/>
            <person name="Toney N.C."/>
            <person name="Carr J."/>
            <person name="Posey J."/>
            <person name="Butler W.R."/>
        </authorList>
    </citation>
    <scope>NUCLEOTIDE SEQUENCE [LARGE SCALE GENOMIC DNA]</scope>
    <source>
        <strain evidence="6">ATCC BAA-974 / DSM 45345 / CCUG 50838 / CIP 108380 / JCM 13579 / CDC 945</strain>
    </source>
</reference>
<feature type="domain" description="HTH gntR-type" evidence="4">
    <location>
        <begin position="14"/>
        <end position="81"/>
    </location>
</feature>
<dbReference type="EMBL" id="ACZI02000001">
    <property type="protein sequence ID" value="EFV12077.1"/>
    <property type="molecule type" value="Genomic_DNA"/>
</dbReference>
<dbReference type="PANTHER" id="PTHR43537">
    <property type="entry name" value="TRANSCRIPTIONAL REGULATOR, GNTR FAMILY"/>
    <property type="match status" value="1"/>
</dbReference>
<dbReference type="PANTHER" id="PTHR43537:SF24">
    <property type="entry name" value="GLUCONATE OPERON TRANSCRIPTIONAL REPRESSOR"/>
    <property type="match status" value="1"/>
</dbReference>
<evidence type="ECO:0000256" key="3">
    <source>
        <dbReference type="ARBA" id="ARBA00023163"/>
    </source>
</evidence>
<dbReference type="SUPFAM" id="SSF46785">
    <property type="entry name" value="Winged helix' DNA-binding domain"/>
    <property type="match status" value="1"/>
</dbReference>
<dbReference type="RefSeq" id="WP_007471743.1">
    <property type="nucleotide sequence ID" value="NZ_KI391953.1"/>
</dbReference>
<evidence type="ECO:0000256" key="2">
    <source>
        <dbReference type="ARBA" id="ARBA00023125"/>
    </source>
</evidence>
<dbReference type="InterPro" id="IPR008920">
    <property type="entry name" value="TF_FadR/GntR_C"/>
</dbReference>
<name>E5XU78_SEGRC</name>
<keyword evidence="3" id="KW-0804">Transcription</keyword>
<dbReference type="Gene3D" id="1.10.10.10">
    <property type="entry name" value="Winged helix-like DNA-binding domain superfamily/Winged helix DNA-binding domain"/>
    <property type="match status" value="1"/>
</dbReference>
<protein>
    <recommendedName>
        <fullName evidence="4">HTH gntR-type domain-containing protein</fullName>
    </recommendedName>
</protein>
<dbReference type="Pfam" id="PF07729">
    <property type="entry name" value="FCD"/>
    <property type="match status" value="1"/>
</dbReference>